<proteinExistence type="predicted"/>
<sequence length="178" mass="20921">MMEAQEKSKLSKNVLQMKFMRRSVVRLDEEQNAEEEKQTIDDEHWAYDIPQLKAKESKFQCEASYLPFEDLVFGRMSYKGFNKEIEKMMKEKNTEQSLAEADRREKEMAVSDDEMAERFTSLVGTVGKKFAKKRKKAEKEKVTETPQDTIDTVQTDAPSKKKKSKKKKKEFMKPNEDE</sequence>
<feature type="region of interest" description="Disordered" evidence="1">
    <location>
        <begin position="128"/>
        <end position="178"/>
    </location>
</feature>
<dbReference type="AlphaFoldDB" id="A0A8J1TTI3"/>
<dbReference type="Pfam" id="PF10175">
    <property type="entry name" value="MPP6"/>
    <property type="match status" value="1"/>
</dbReference>
<dbReference type="Proteomes" id="UP000749559">
    <property type="component" value="Unassembled WGS sequence"/>
</dbReference>
<gene>
    <name evidence="2" type="ORF">OFUS_LOCUS6396</name>
</gene>
<feature type="compositionally biased region" description="Basic residues" evidence="1">
    <location>
        <begin position="160"/>
        <end position="170"/>
    </location>
</feature>
<dbReference type="InterPro" id="IPR019324">
    <property type="entry name" value="MPP6"/>
</dbReference>
<evidence type="ECO:0000313" key="2">
    <source>
        <dbReference type="EMBL" id="CAH1779596.1"/>
    </source>
</evidence>
<reference evidence="2" key="1">
    <citation type="submission" date="2022-03" db="EMBL/GenBank/DDBJ databases">
        <authorList>
            <person name="Martin C."/>
        </authorList>
    </citation>
    <scope>NUCLEOTIDE SEQUENCE</scope>
</reference>
<dbReference type="OrthoDB" id="20403at2759"/>
<comment type="caution">
    <text evidence="2">The sequence shown here is derived from an EMBL/GenBank/DDBJ whole genome shotgun (WGS) entry which is preliminary data.</text>
</comment>
<accession>A0A8J1TTI3</accession>
<protein>
    <submittedName>
        <fullName evidence="2">Uncharacterized protein</fullName>
    </submittedName>
</protein>
<dbReference type="GO" id="GO:0000460">
    <property type="term" value="P:maturation of 5.8S rRNA"/>
    <property type="evidence" value="ECO:0007669"/>
    <property type="project" value="TreeGrafter"/>
</dbReference>
<organism evidence="2 3">
    <name type="scientific">Owenia fusiformis</name>
    <name type="common">Polychaete worm</name>
    <dbReference type="NCBI Taxonomy" id="6347"/>
    <lineage>
        <taxon>Eukaryota</taxon>
        <taxon>Metazoa</taxon>
        <taxon>Spiralia</taxon>
        <taxon>Lophotrochozoa</taxon>
        <taxon>Annelida</taxon>
        <taxon>Polychaeta</taxon>
        <taxon>Sedentaria</taxon>
        <taxon>Canalipalpata</taxon>
        <taxon>Sabellida</taxon>
        <taxon>Oweniida</taxon>
        <taxon>Oweniidae</taxon>
        <taxon>Owenia</taxon>
    </lineage>
</organism>
<keyword evidence="3" id="KW-1185">Reference proteome</keyword>
<evidence type="ECO:0000313" key="3">
    <source>
        <dbReference type="Proteomes" id="UP000749559"/>
    </source>
</evidence>
<dbReference type="EMBL" id="CAIIXF020000003">
    <property type="protein sequence ID" value="CAH1779596.1"/>
    <property type="molecule type" value="Genomic_DNA"/>
</dbReference>
<name>A0A8J1TTI3_OWEFU</name>
<feature type="region of interest" description="Disordered" evidence="1">
    <location>
        <begin position="92"/>
        <end position="112"/>
    </location>
</feature>
<evidence type="ECO:0000256" key="1">
    <source>
        <dbReference type="SAM" id="MobiDB-lite"/>
    </source>
</evidence>
<feature type="compositionally biased region" description="Basic and acidic residues" evidence="1">
    <location>
        <begin position="92"/>
        <end position="109"/>
    </location>
</feature>
<dbReference type="PANTHER" id="PTHR13582:SF0">
    <property type="entry name" value="M-PHASE PHOSPHOPROTEIN 6"/>
    <property type="match status" value="1"/>
</dbReference>
<feature type="compositionally biased region" description="Polar residues" evidence="1">
    <location>
        <begin position="144"/>
        <end position="157"/>
    </location>
</feature>
<dbReference type="PANTHER" id="PTHR13582">
    <property type="entry name" value="M-PHASE PHOSPHOPROTEIN 6"/>
    <property type="match status" value="1"/>
</dbReference>